<name>A0A2W4WHQ3_9CYAN</name>
<evidence type="ECO:0000313" key="1">
    <source>
        <dbReference type="EMBL" id="PZO42707.1"/>
    </source>
</evidence>
<protein>
    <recommendedName>
        <fullName evidence="3">Alpha/beta hydrolase</fullName>
    </recommendedName>
</protein>
<dbReference type="Proteomes" id="UP000249467">
    <property type="component" value="Unassembled WGS sequence"/>
</dbReference>
<dbReference type="EMBL" id="QBML01000006">
    <property type="protein sequence ID" value="PZO42707.1"/>
    <property type="molecule type" value="Genomic_DNA"/>
</dbReference>
<comment type="caution">
    <text evidence="1">The sequence shown here is derived from an EMBL/GenBank/DDBJ whole genome shotgun (WGS) entry which is preliminary data.</text>
</comment>
<dbReference type="SUPFAM" id="SSF53474">
    <property type="entry name" value="alpha/beta-Hydrolases"/>
    <property type="match status" value="1"/>
</dbReference>
<dbReference type="PANTHER" id="PTHR37946:SF1">
    <property type="entry name" value="SLL1969 PROTEIN"/>
    <property type="match status" value="1"/>
</dbReference>
<dbReference type="Gene3D" id="3.40.50.1820">
    <property type="entry name" value="alpha/beta hydrolase"/>
    <property type="match status" value="1"/>
</dbReference>
<evidence type="ECO:0000313" key="2">
    <source>
        <dbReference type="Proteomes" id="UP000249467"/>
    </source>
</evidence>
<dbReference type="PANTHER" id="PTHR37946">
    <property type="entry name" value="SLL1969 PROTEIN"/>
    <property type="match status" value="1"/>
</dbReference>
<sequence>MTNSNKFKLIVFSQHGMSDGNYAMEVLAKKVAPQQSKIIAPYLGSLPSFIPDRFRFSIETHFAIAPLIQKVAKSAEQTFQDYPDIPARIIATSLGGVIWIEVLSRHPEWWNRIESLILLGSPIGGADLAKIISSWGFRIGMAKHLSEDRRYLAEKIAAVIPTLVVAGHIIGGWDLMVTVESTKIEHAHFVCLNGVNHSALRTHPRVVQEIQGFWAKPRNPLQL</sequence>
<reference evidence="1 2" key="1">
    <citation type="submission" date="2018-04" db="EMBL/GenBank/DDBJ databases">
        <authorList>
            <person name="Go L.Y."/>
            <person name="Mitchell J.A."/>
        </authorList>
    </citation>
    <scope>NUCLEOTIDE SEQUENCE [LARGE SCALE GENOMIC DNA]</scope>
    <source>
        <strain evidence="1">ULC066bin1</strain>
    </source>
</reference>
<organism evidence="1 2">
    <name type="scientific">Pseudanabaena frigida</name>
    <dbReference type="NCBI Taxonomy" id="945775"/>
    <lineage>
        <taxon>Bacteria</taxon>
        <taxon>Bacillati</taxon>
        <taxon>Cyanobacteriota</taxon>
        <taxon>Cyanophyceae</taxon>
        <taxon>Pseudanabaenales</taxon>
        <taxon>Pseudanabaenaceae</taxon>
        <taxon>Pseudanabaena</taxon>
    </lineage>
</organism>
<reference evidence="1 2" key="2">
    <citation type="submission" date="2018-06" db="EMBL/GenBank/DDBJ databases">
        <title>Metagenomic assembly of (sub)arctic Cyanobacteria and their associated microbiome from non-axenic cultures.</title>
        <authorList>
            <person name="Baurain D."/>
        </authorList>
    </citation>
    <scope>NUCLEOTIDE SEQUENCE [LARGE SCALE GENOMIC DNA]</scope>
    <source>
        <strain evidence="1">ULC066bin1</strain>
    </source>
</reference>
<evidence type="ECO:0008006" key="3">
    <source>
        <dbReference type="Google" id="ProtNLM"/>
    </source>
</evidence>
<dbReference type="InterPro" id="IPR029058">
    <property type="entry name" value="AB_hydrolase_fold"/>
</dbReference>
<gene>
    <name evidence="1" type="ORF">DCF19_06645</name>
</gene>
<proteinExistence type="predicted"/>
<accession>A0A2W4WHQ3</accession>
<dbReference type="AlphaFoldDB" id="A0A2W4WHQ3"/>